<accession>A0A2A3YNN0</accession>
<sequence length="322" mass="32601">MRWRTALSTTAAVGLISMGIALPAHGALTTYCQGTAADVTVPGDLVIRADQACDLSGVTVTGNVTVRAGADLIAEGSTFEGSLRVQEDAYLDSKGSTIAGSLVLRSAYGAYVEDGAVDGRTDAQESGFLYSLGSEHSAWVVAASGETYLDGSVVRGSVTTTDEHLTDVYDSWITGDLSVTGAAEGGLLCTSEVDGDLSYTGNGGLVQIGADAPVGPCGVSYVGGDVALTDNTDDVVISNAIIRGDLRCEGNDPAPTGEDNRVRGAAEGQCAELAASADASGRSRIAPQQVDDRRDGVLEKVGARTAEGEREAAAAGSAGIGD</sequence>
<evidence type="ECO:0000313" key="4">
    <source>
        <dbReference type="Proteomes" id="UP000218598"/>
    </source>
</evidence>
<gene>
    <name evidence="3" type="ORF">CIK66_02755</name>
</gene>
<feature type="region of interest" description="Disordered" evidence="1">
    <location>
        <begin position="273"/>
        <end position="322"/>
    </location>
</feature>
<feature type="chain" id="PRO_5013172717" description="Polymer-forming cytoskeletal protein" evidence="2">
    <location>
        <begin position="27"/>
        <end position="322"/>
    </location>
</feature>
<evidence type="ECO:0008006" key="5">
    <source>
        <dbReference type="Google" id="ProtNLM"/>
    </source>
</evidence>
<keyword evidence="2" id="KW-0732">Signal</keyword>
<dbReference type="OrthoDB" id="5149096at2"/>
<name>A0A2A3YNN0_9MICO</name>
<feature type="signal peptide" evidence="2">
    <location>
        <begin position="1"/>
        <end position="26"/>
    </location>
</feature>
<feature type="compositionally biased region" description="Basic and acidic residues" evidence="1">
    <location>
        <begin position="290"/>
        <end position="312"/>
    </location>
</feature>
<evidence type="ECO:0000313" key="3">
    <source>
        <dbReference type="EMBL" id="PCC40705.1"/>
    </source>
</evidence>
<dbReference type="RefSeq" id="WP_096196461.1">
    <property type="nucleotide sequence ID" value="NZ_JBQQGT010000022.1"/>
</dbReference>
<dbReference type="EMBL" id="NRGR01000005">
    <property type="protein sequence ID" value="PCC40705.1"/>
    <property type="molecule type" value="Genomic_DNA"/>
</dbReference>
<reference evidence="3 4" key="1">
    <citation type="journal article" date="2017" name="Elife">
        <title>Extensive horizontal gene transfer in cheese-associated bacteria.</title>
        <authorList>
            <person name="Bonham K.S."/>
            <person name="Wolfe B.E."/>
            <person name="Dutton R.J."/>
        </authorList>
    </citation>
    <scope>NUCLEOTIDE SEQUENCE [LARGE SCALE GENOMIC DNA]</scope>
    <source>
        <strain evidence="3 4">341_9</strain>
    </source>
</reference>
<comment type="caution">
    <text evidence="3">The sequence shown here is derived from an EMBL/GenBank/DDBJ whole genome shotgun (WGS) entry which is preliminary data.</text>
</comment>
<feature type="compositionally biased region" description="Low complexity" evidence="1">
    <location>
        <begin position="313"/>
        <end position="322"/>
    </location>
</feature>
<protein>
    <recommendedName>
        <fullName evidence="5">Polymer-forming cytoskeletal protein</fullName>
    </recommendedName>
</protein>
<keyword evidence="4" id="KW-1185">Reference proteome</keyword>
<evidence type="ECO:0000256" key="1">
    <source>
        <dbReference type="SAM" id="MobiDB-lite"/>
    </source>
</evidence>
<dbReference type="AlphaFoldDB" id="A0A2A3YNN0"/>
<evidence type="ECO:0000256" key="2">
    <source>
        <dbReference type="SAM" id="SignalP"/>
    </source>
</evidence>
<organism evidence="3 4">
    <name type="scientific">Brachybacterium alimentarium</name>
    <dbReference type="NCBI Taxonomy" id="47845"/>
    <lineage>
        <taxon>Bacteria</taxon>
        <taxon>Bacillati</taxon>
        <taxon>Actinomycetota</taxon>
        <taxon>Actinomycetes</taxon>
        <taxon>Micrococcales</taxon>
        <taxon>Dermabacteraceae</taxon>
        <taxon>Brachybacterium</taxon>
    </lineage>
</organism>
<dbReference type="Proteomes" id="UP000218598">
    <property type="component" value="Unassembled WGS sequence"/>
</dbReference>
<proteinExistence type="predicted"/>